<dbReference type="EMBL" id="BMMX01000043">
    <property type="protein sequence ID" value="GGL13999.1"/>
    <property type="molecule type" value="Genomic_DNA"/>
</dbReference>
<evidence type="ECO:0000256" key="1">
    <source>
        <dbReference type="SAM" id="Phobius"/>
    </source>
</evidence>
<feature type="transmembrane region" description="Helical" evidence="1">
    <location>
        <begin position="191"/>
        <end position="212"/>
    </location>
</feature>
<feature type="transmembrane region" description="Helical" evidence="1">
    <location>
        <begin position="138"/>
        <end position="159"/>
    </location>
</feature>
<reference evidence="2" key="1">
    <citation type="journal article" date="2014" name="Int. J. Syst. Evol. Microbiol.">
        <title>Complete genome sequence of Corynebacterium casei LMG S-19264T (=DSM 44701T), isolated from a smear-ripened cheese.</title>
        <authorList>
            <consortium name="US DOE Joint Genome Institute (JGI-PGF)"/>
            <person name="Walter F."/>
            <person name="Albersmeier A."/>
            <person name="Kalinowski J."/>
            <person name="Ruckert C."/>
        </authorList>
    </citation>
    <scope>NUCLEOTIDE SEQUENCE</scope>
    <source>
        <strain evidence="2">CGMCC 4.7299</strain>
    </source>
</reference>
<name>A0A8J3C627_9ACTN</name>
<organism evidence="2 3">
    <name type="scientific">Mangrovihabitans endophyticus</name>
    <dbReference type="NCBI Taxonomy" id="1751298"/>
    <lineage>
        <taxon>Bacteria</taxon>
        <taxon>Bacillati</taxon>
        <taxon>Actinomycetota</taxon>
        <taxon>Actinomycetes</taxon>
        <taxon>Micromonosporales</taxon>
        <taxon>Micromonosporaceae</taxon>
        <taxon>Mangrovihabitans</taxon>
    </lineage>
</organism>
<keyword evidence="3" id="KW-1185">Reference proteome</keyword>
<dbReference type="InterPro" id="IPR016566">
    <property type="entry name" value="UCP010219"/>
</dbReference>
<keyword evidence="1" id="KW-0472">Membrane</keyword>
<keyword evidence="1" id="KW-1133">Transmembrane helix</keyword>
<comment type="caution">
    <text evidence="2">The sequence shown here is derived from an EMBL/GenBank/DDBJ whole genome shotgun (WGS) entry which is preliminary data.</text>
</comment>
<feature type="transmembrane region" description="Helical" evidence="1">
    <location>
        <begin position="114"/>
        <end position="132"/>
    </location>
</feature>
<feature type="transmembrane region" description="Helical" evidence="1">
    <location>
        <begin position="86"/>
        <end position="107"/>
    </location>
</feature>
<dbReference type="Pfam" id="PF11361">
    <property type="entry name" value="DUF3159"/>
    <property type="match status" value="1"/>
</dbReference>
<reference evidence="2" key="2">
    <citation type="submission" date="2020-09" db="EMBL/GenBank/DDBJ databases">
        <authorList>
            <person name="Sun Q."/>
            <person name="Zhou Y."/>
        </authorList>
    </citation>
    <scope>NUCLEOTIDE SEQUENCE</scope>
    <source>
        <strain evidence="2">CGMCC 4.7299</strain>
    </source>
</reference>
<evidence type="ECO:0000313" key="3">
    <source>
        <dbReference type="Proteomes" id="UP000656042"/>
    </source>
</evidence>
<gene>
    <name evidence="2" type="ORF">GCM10012284_55980</name>
</gene>
<keyword evidence="1" id="KW-0812">Transmembrane</keyword>
<sequence>MTSGHEPGRGTPEEGLPDRVAGELAEEMELGHAEPEAETYPTMSEQIAQQLGGMRGLLESSVPVLAFVLLNFILGGSMLDLPRPNGLYIAIAGSVGTAVLIGAFRLLRRESVRHAVNGVVGIALGAYLAYRSGDARDFYLPGILLTLGQAVVLVVSVFFRKPIIGYIWAVMVNQGRHDWLDKPALHRTFQWLTLAWAGSLVFRGGSQGLLYLADQGDLIGVVRILVSWPMYAAMLALTVWAVRRVQRVPEGDEAEPVPAPRR</sequence>
<dbReference type="Proteomes" id="UP000656042">
    <property type="component" value="Unassembled WGS sequence"/>
</dbReference>
<evidence type="ECO:0000313" key="2">
    <source>
        <dbReference type="EMBL" id="GGL13999.1"/>
    </source>
</evidence>
<accession>A0A8J3C627</accession>
<dbReference type="RefSeq" id="WP_229716221.1">
    <property type="nucleotide sequence ID" value="NZ_BMMX01000043.1"/>
</dbReference>
<proteinExistence type="predicted"/>
<feature type="transmembrane region" description="Helical" evidence="1">
    <location>
        <begin position="56"/>
        <end position="74"/>
    </location>
</feature>
<protein>
    <submittedName>
        <fullName evidence="2">Membrane protein</fullName>
    </submittedName>
</protein>
<feature type="transmembrane region" description="Helical" evidence="1">
    <location>
        <begin position="218"/>
        <end position="242"/>
    </location>
</feature>
<dbReference type="AlphaFoldDB" id="A0A8J3C627"/>